<accession>U7V574</accession>
<keyword evidence="1" id="KW-1133">Transmembrane helix</keyword>
<dbReference type="AlphaFoldDB" id="U7V574"/>
<gene>
    <name evidence="2" type="ORF">HMPREF0742_01530</name>
</gene>
<name>U7V574_9MICC</name>
<dbReference type="EMBL" id="AXZG01000043">
    <property type="protein sequence ID" value="ERT65918.1"/>
    <property type="molecule type" value="Genomic_DNA"/>
</dbReference>
<organism evidence="2 3">
    <name type="scientific">Rothia aeria F0184</name>
    <dbReference type="NCBI Taxonomy" id="888019"/>
    <lineage>
        <taxon>Bacteria</taxon>
        <taxon>Bacillati</taxon>
        <taxon>Actinomycetota</taxon>
        <taxon>Actinomycetes</taxon>
        <taxon>Micrococcales</taxon>
        <taxon>Micrococcaceae</taxon>
        <taxon>Rothia</taxon>
    </lineage>
</organism>
<protein>
    <submittedName>
        <fullName evidence="2">Uncharacterized protein</fullName>
    </submittedName>
</protein>
<dbReference type="Proteomes" id="UP000017174">
    <property type="component" value="Unassembled WGS sequence"/>
</dbReference>
<sequence length="44" mass="4950">MCDGVEHGQPSYYRVIRMHPGFFPDVPAVGCVFTVIFIPWGPII</sequence>
<evidence type="ECO:0000313" key="2">
    <source>
        <dbReference type="EMBL" id="ERT65918.1"/>
    </source>
</evidence>
<evidence type="ECO:0000313" key="3">
    <source>
        <dbReference type="Proteomes" id="UP000017174"/>
    </source>
</evidence>
<keyword evidence="1" id="KW-0472">Membrane</keyword>
<proteinExistence type="predicted"/>
<dbReference type="HOGENOM" id="CLU_3221565_0_0_11"/>
<feature type="transmembrane region" description="Helical" evidence="1">
    <location>
        <begin position="21"/>
        <end position="40"/>
    </location>
</feature>
<evidence type="ECO:0000256" key="1">
    <source>
        <dbReference type="SAM" id="Phobius"/>
    </source>
</evidence>
<comment type="caution">
    <text evidence="2">The sequence shown here is derived from an EMBL/GenBank/DDBJ whole genome shotgun (WGS) entry which is preliminary data.</text>
</comment>
<keyword evidence="1" id="KW-0812">Transmembrane</keyword>
<reference evidence="2 3" key="1">
    <citation type="submission" date="2013-08" db="EMBL/GenBank/DDBJ databases">
        <authorList>
            <person name="Weinstock G."/>
            <person name="Sodergren E."/>
            <person name="Wylie T."/>
            <person name="Fulton L."/>
            <person name="Fulton R."/>
            <person name="Fronick C."/>
            <person name="O'Laughlin M."/>
            <person name="Godfrey J."/>
            <person name="Miner T."/>
            <person name="Herter B."/>
            <person name="Appelbaum E."/>
            <person name="Cordes M."/>
            <person name="Lek S."/>
            <person name="Wollam A."/>
            <person name="Pepin K.H."/>
            <person name="Palsikar V.B."/>
            <person name="Mitreva M."/>
            <person name="Wilson R.K."/>
        </authorList>
    </citation>
    <scope>NUCLEOTIDE SEQUENCE [LARGE SCALE GENOMIC DNA]</scope>
    <source>
        <strain evidence="2 3">F0184</strain>
    </source>
</reference>